<dbReference type="EMBL" id="NOXX01000218">
    <property type="protein sequence ID" value="OYQ41560.1"/>
    <property type="molecule type" value="Genomic_DNA"/>
</dbReference>
<evidence type="ECO:0000256" key="1">
    <source>
        <dbReference type="ARBA" id="ARBA00004141"/>
    </source>
</evidence>
<name>A0A255ZLP1_9FLAO</name>
<reference evidence="7 8" key="1">
    <citation type="submission" date="2017-07" db="EMBL/GenBank/DDBJ databases">
        <title>Flavobacterium cyanobacteriorum sp. nov., isolated from cyanobacterial aggregates in a eutrophic lake.</title>
        <authorList>
            <person name="Cai H."/>
        </authorList>
    </citation>
    <scope>NUCLEOTIDE SEQUENCE [LARGE SCALE GENOMIC DNA]</scope>
    <source>
        <strain evidence="7 8">TH167</strain>
    </source>
</reference>
<feature type="transmembrane region" description="Helical" evidence="5">
    <location>
        <begin position="113"/>
        <end position="132"/>
    </location>
</feature>
<proteinExistence type="predicted"/>
<feature type="transmembrane region" description="Helical" evidence="5">
    <location>
        <begin position="20"/>
        <end position="43"/>
    </location>
</feature>
<feature type="transmembrane region" description="Helical" evidence="5">
    <location>
        <begin position="216"/>
        <end position="234"/>
    </location>
</feature>
<dbReference type="Pfam" id="PF04932">
    <property type="entry name" value="Wzy_C"/>
    <property type="match status" value="1"/>
</dbReference>
<comment type="caution">
    <text evidence="7">The sequence shown here is derived from an EMBL/GenBank/DDBJ whole genome shotgun (WGS) entry which is preliminary data.</text>
</comment>
<keyword evidence="3 5" id="KW-1133">Transmembrane helix</keyword>
<evidence type="ECO:0000313" key="7">
    <source>
        <dbReference type="EMBL" id="OYQ41560.1"/>
    </source>
</evidence>
<evidence type="ECO:0000256" key="3">
    <source>
        <dbReference type="ARBA" id="ARBA00022989"/>
    </source>
</evidence>
<gene>
    <name evidence="7" type="ORF">CHX27_12880</name>
</gene>
<dbReference type="RefSeq" id="WP_094487171.1">
    <property type="nucleotide sequence ID" value="NZ_NOXX01000218.1"/>
</dbReference>
<evidence type="ECO:0000256" key="5">
    <source>
        <dbReference type="SAM" id="Phobius"/>
    </source>
</evidence>
<dbReference type="Proteomes" id="UP000216035">
    <property type="component" value="Unassembled WGS sequence"/>
</dbReference>
<evidence type="ECO:0000313" key="8">
    <source>
        <dbReference type="Proteomes" id="UP000216035"/>
    </source>
</evidence>
<evidence type="ECO:0000259" key="6">
    <source>
        <dbReference type="Pfam" id="PF04932"/>
    </source>
</evidence>
<keyword evidence="2 5" id="KW-0812">Transmembrane</keyword>
<feature type="transmembrane region" description="Helical" evidence="5">
    <location>
        <begin position="84"/>
        <end position="101"/>
    </location>
</feature>
<dbReference type="AlphaFoldDB" id="A0A255ZLP1"/>
<accession>A0A255ZLP1</accession>
<feature type="domain" description="O-antigen ligase-related" evidence="6">
    <location>
        <begin position="180"/>
        <end position="349"/>
    </location>
</feature>
<comment type="subcellular location">
    <subcellularLocation>
        <location evidence="1">Membrane</location>
        <topology evidence="1">Multi-pass membrane protein</topology>
    </subcellularLocation>
</comment>
<keyword evidence="4 5" id="KW-0472">Membrane</keyword>
<sequence length="413" mass="47830">MKISKSTFYSFLLGFALLSQLYVASFKIAIFLQILVLAIYFVFEKAMISKRLLFSMYPLLVIFLIGFVGFLVSSYSTFNLIKDILHFIKPLLAILIGFLFVKKIGGLKELAHTIVYTGLISSIIHFYIILFVSGFSSVTEVREFSRDNFLELFALFFLVYYKKFNKELLFSSNLKHNLVSCLLFISCLLYFSRTMIVVAIILALTLHGYTIITRKALKGIGFFIIAIALFYTYLFSVKIDRKKPGLESFLYKVKNAPSEIFKTKIDRENHKDLWDHWRGYEAARAFDLMNDHPSSYIFGTGHGSLVNLKFFAPLTENYKDKGIKFISELHNGYVYILYKTGFIGLLAYLLFLWKLYRRVYGERIMTTYFVSGIALAFFFTTLTITGIYNPRDIMAFLLGAFLYFEFNQQPKSL</sequence>
<feature type="transmembrane region" description="Helical" evidence="5">
    <location>
        <begin position="182"/>
        <end position="204"/>
    </location>
</feature>
<feature type="transmembrane region" description="Helical" evidence="5">
    <location>
        <begin position="333"/>
        <end position="356"/>
    </location>
</feature>
<evidence type="ECO:0000256" key="4">
    <source>
        <dbReference type="ARBA" id="ARBA00023136"/>
    </source>
</evidence>
<dbReference type="InterPro" id="IPR007016">
    <property type="entry name" value="O-antigen_ligase-rel_domated"/>
</dbReference>
<keyword evidence="8" id="KW-1185">Reference proteome</keyword>
<feature type="transmembrane region" description="Helical" evidence="5">
    <location>
        <begin position="368"/>
        <end position="388"/>
    </location>
</feature>
<evidence type="ECO:0000256" key="2">
    <source>
        <dbReference type="ARBA" id="ARBA00022692"/>
    </source>
</evidence>
<dbReference type="GO" id="GO:0016020">
    <property type="term" value="C:membrane"/>
    <property type="evidence" value="ECO:0007669"/>
    <property type="project" value="UniProtKB-SubCell"/>
</dbReference>
<protein>
    <recommendedName>
        <fullName evidence="6">O-antigen ligase-related domain-containing protein</fullName>
    </recommendedName>
</protein>
<feature type="transmembrane region" description="Helical" evidence="5">
    <location>
        <begin position="55"/>
        <end position="78"/>
    </location>
</feature>
<organism evidence="7 8">
    <name type="scientific">Flavobacterium aurantiibacter</name>
    <dbReference type="NCBI Taxonomy" id="2023067"/>
    <lineage>
        <taxon>Bacteria</taxon>
        <taxon>Pseudomonadati</taxon>
        <taxon>Bacteroidota</taxon>
        <taxon>Flavobacteriia</taxon>
        <taxon>Flavobacteriales</taxon>
        <taxon>Flavobacteriaceae</taxon>
        <taxon>Flavobacterium</taxon>
    </lineage>
</organism>